<evidence type="ECO:0000313" key="2">
    <source>
        <dbReference type="Proteomes" id="UP000440716"/>
    </source>
</evidence>
<name>A0A7K1RNG5_AGRVI</name>
<evidence type="ECO:0000313" key="1">
    <source>
        <dbReference type="EMBL" id="MVA59567.1"/>
    </source>
</evidence>
<dbReference type="EMBL" id="WPHU01000026">
    <property type="protein sequence ID" value="MVA59567.1"/>
    <property type="molecule type" value="Genomic_DNA"/>
</dbReference>
<organism evidence="1 2">
    <name type="scientific">Agrobacterium vitis</name>
    <name type="common">Rhizobium vitis</name>
    <dbReference type="NCBI Taxonomy" id="373"/>
    <lineage>
        <taxon>Bacteria</taxon>
        <taxon>Pseudomonadati</taxon>
        <taxon>Pseudomonadota</taxon>
        <taxon>Alphaproteobacteria</taxon>
        <taxon>Hyphomicrobiales</taxon>
        <taxon>Rhizobiaceae</taxon>
        <taxon>Rhizobium/Agrobacterium group</taxon>
        <taxon>Agrobacterium</taxon>
    </lineage>
</organism>
<accession>A0A7K1RNG5</accession>
<reference evidence="1 2" key="1">
    <citation type="submission" date="2019-12" db="EMBL/GenBank/DDBJ databases">
        <title>Whole-genome sequencing of Allorhizobium vitis.</title>
        <authorList>
            <person name="Gan H.M."/>
            <person name="Szegedi E."/>
            <person name="Burr T."/>
            <person name="Savka M.A."/>
        </authorList>
    </citation>
    <scope>NUCLEOTIDE SEQUENCE [LARGE SCALE GENOMIC DNA]</scope>
    <source>
        <strain evidence="1 2">CG415</strain>
    </source>
</reference>
<protein>
    <submittedName>
        <fullName evidence="1">Uncharacterized protein</fullName>
    </submittedName>
</protein>
<sequence>MKISKTFTVPEREIADEFAEILKNNGVTVEITQSETGFSVKAMFDDETAPNGST</sequence>
<gene>
    <name evidence="1" type="ORF">GOZ88_26130</name>
</gene>
<dbReference type="RefSeq" id="WP_156593299.1">
    <property type="nucleotide sequence ID" value="NZ_WPHU01000026.1"/>
</dbReference>
<comment type="caution">
    <text evidence="1">The sequence shown here is derived from an EMBL/GenBank/DDBJ whole genome shotgun (WGS) entry which is preliminary data.</text>
</comment>
<proteinExistence type="predicted"/>
<dbReference type="AlphaFoldDB" id="A0A7K1RNG5"/>
<dbReference type="Proteomes" id="UP000440716">
    <property type="component" value="Unassembled WGS sequence"/>
</dbReference>